<protein>
    <recommendedName>
        <fullName evidence="1">Reverse transcriptase zinc-binding domain-containing protein</fullName>
    </recommendedName>
</protein>
<reference evidence="2 3" key="1">
    <citation type="submission" date="2024-05" db="EMBL/GenBank/DDBJ databases">
        <title>De novo assembly of an allotetraploid wild potato.</title>
        <authorList>
            <person name="Hosaka A.J."/>
        </authorList>
    </citation>
    <scope>NUCLEOTIDE SEQUENCE [LARGE SCALE GENOMIC DNA]</scope>
    <source>
        <tissue evidence="2">Young leaves</tissue>
    </source>
</reference>
<dbReference type="EMBL" id="JBJKTR010000023">
    <property type="protein sequence ID" value="KAL3324665.1"/>
    <property type="molecule type" value="Genomic_DNA"/>
</dbReference>
<sequence>MTEHILENIRPKVEEGAMDRPWWMGNSCETFTVKSAYEWWNSIWNRGVPFKINFLLWRSRKGRIATEDNLQRMRISMASRCYCCNNYEQETMIHLFLTAPIAIKLWKQFATCAGIKTDEGLQQILTR</sequence>
<keyword evidence="3" id="KW-1185">Reference proteome</keyword>
<proteinExistence type="predicted"/>
<evidence type="ECO:0000259" key="1">
    <source>
        <dbReference type="Pfam" id="PF13966"/>
    </source>
</evidence>
<feature type="domain" description="Reverse transcriptase zinc-binding" evidence="1">
    <location>
        <begin position="35"/>
        <end position="106"/>
    </location>
</feature>
<evidence type="ECO:0000313" key="2">
    <source>
        <dbReference type="EMBL" id="KAL3324665.1"/>
    </source>
</evidence>
<name>A0ABD2QZ10_9SOLN</name>
<evidence type="ECO:0000313" key="3">
    <source>
        <dbReference type="Proteomes" id="UP001627284"/>
    </source>
</evidence>
<accession>A0ABD2QZ10</accession>
<dbReference type="Proteomes" id="UP001627284">
    <property type="component" value="Unassembled WGS sequence"/>
</dbReference>
<organism evidence="2 3">
    <name type="scientific">Solanum stoloniferum</name>
    <dbReference type="NCBI Taxonomy" id="62892"/>
    <lineage>
        <taxon>Eukaryota</taxon>
        <taxon>Viridiplantae</taxon>
        <taxon>Streptophyta</taxon>
        <taxon>Embryophyta</taxon>
        <taxon>Tracheophyta</taxon>
        <taxon>Spermatophyta</taxon>
        <taxon>Magnoliopsida</taxon>
        <taxon>eudicotyledons</taxon>
        <taxon>Gunneridae</taxon>
        <taxon>Pentapetalae</taxon>
        <taxon>asterids</taxon>
        <taxon>lamiids</taxon>
        <taxon>Solanales</taxon>
        <taxon>Solanaceae</taxon>
        <taxon>Solanoideae</taxon>
        <taxon>Solaneae</taxon>
        <taxon>Solanum</taxon>
    </lineage>
</organism>
<dbReference type="EMBL" id="JBJKTR010000023">
    <property type="protein sequence ID" value="KAL3324663.1"/>
    <property type="molecule type" value="Genomic_DNA"/>
</dbReference>
<gene>
    <name evidence="2" type="ORF">AABB24_038666</name>
</gene>
<dbReference type="AlphaFoldDB" id="A0ABD2QZ10"/>
<dbReference type="Pfam" id="PF13966">
    <property type="entry name" value="zf-RVT"/>
    <property type="match status" value="1"/>
</dbReference>
<dbReference type="InterPro" id="IPR026960">
    <property type="entry name" value="RVT-Znf"/>
</dbReference>
<dbReference type="EMBL" id="JBJKTR010000023">
    <property type="protein sequence ID" value="KAL3324664.1"/>
    <property type="molecule type" value="Genomic_DNA"/>
</dbReference>
<comment type="caution">
    <text evidence="2">The sequence shown here is derived from an EMBL/GenBank/DDBJ whole genome shotgun (WGS) entry which is preliminary data.</text>
</comment>